<evidence type="ECO:0000313" key="2">
    <source>
        <dbReference type="Proteomes" id="UP000315003"/>
    </source>
</evidence>
<gene>
    <name evidence="1" type="ORF">SV7mr_21350</name>
</gene>
<dbReference type="AlphaFoldDB" id="A0A517SU19"/>
<keyword evidence="2" id="KW-1185">Reference proteome</keyword>
<name>A0A517SU19_9BACT</name>
<evidence type="ECO:0000313" key="1">
    <source>
        <dbReference type="EMBL" id="QDT59626.1"/>
    </source>
</evidence>
<accession>A0A517SU19</accession>
<proteinExistence type="predicted"/>
<dbReference type="Proteomes" id="UP000315003">
    <property type="component" value="Chromosome"/>
</dbReference>
<reference evidence="1 2" key="1">
    <citation type="submission" date="2019-02" db="EMBL/GenBank/DDBJ databases">
        <title>Deep-cultivation of Planctomycetes and their phenomic and genomic characterization uncovers novel biology.</title>
        <authorList>
            <person name="Wiegand S."/>
            <person name="Jogler M."/>
            <person name="Boedeker C."/>
            <person name="Pinto D."/>
            <person name="Vollmers J."/>
            <person name="Rivas-Marin E."/>
            <person name="Kohn T."/>
            <person name="Peeters S.H."/>
            <person name="Heuer A."/>
            <person name="Rast P."/>
            <person name="Oberbeckmann S."/>
            <person name="Bunk B."/>
            <person name="Jeske O."/>
            <person name="Meyerdierks A."/>
            <person name="Storesund J.E."/>
            <person name="Kallscheuer N."/>
            <person name="Luecker S."/>
            <person name="Lage O.M."/>
            <person name="Pohl T."/>
            <person name="Merkel B.J."/>
            <person name="Hornburger P."/>
            <person name="Mueller R.-W."/>
            <person name="Bruemmer F."/>
            <person name="Labrenz M."/>
            <person name="Spormann A.M."/>
            <person name="Op den Camp H."/>
            <person name="Overmann J."/>
            <person name="Amann R."/>
            <person name="Jetten M.S.M."/>
            <person name="Mascher T."/>
            <person name="Medema M.H."/>
            <person name="Devos D.P."/>
            <person name="Kaster A.-K."/>
            <person name="Ovreas L."/>
            <person name="Rohde M."/>
            <person name="Galperin M.Y."/>
            <person name="Jogler C."/>
        </authorList>
    </citation>
    <scope>NUCLEOTIDE SEQUENCE [LARGE SCALE GENOMIC DNA]</scope>
    <source>
        <strain evidence="1 2">SV_7m_r</strain>
    </source>
</reference>
<protein>
    <submittedName>
        <fullName evidence="1">Uncharacterized protein</fullName>
    </submittedName>
</protein>
<organism evidence="1 2">
    <name type="scientific">Stieleria bergensis</name>
    <dbReference type="NCBI Taxonomy" id="2528025"/>
    <lineage>
        <taxon>Bacteria</taxon>
        <taxon>Pseudomonadati</taxon>
        <taxon>Planctomycetota</taxon>
        <taxon>Planctomycetia</taxon>
        <taxon>Pirellulales</taxon>
        <taxon>Pirellulaceae</taxon>
        <taxon>Stieleria</taxon>
    </lineage>
</organism>
<dbReference type="EMBL" id="CP036272">
    <property type="protein sequence ID" value="QDT59626.1"/>
    <property type="molecule type" value="Genomic_DNA"/>
</dbReference>
<sequence>MTNLTSGGLAVQRQWSVLQRRLKHRGAKSTECSFQHRLGAVPTSEVGSGFIGWTRLLNASFTKLVLQFFFDHRQLLQGQAIKRLRFAAKDLS</sequence>